<organism evidence="5 6">
    <name type="scientific">Streptomyces amakusaensis</name>
    <dbReference type="NCBI Taxonomy" id="67271"/>
    <lineage>
        <taxon>Bacteria</taxon>
        <taxon>Bacillati</taxon>
        <taxon>Actinomycetota</taxon>
        <taxon>Actinomycetes</taxon>
        <taxon>Kitasatosporales</taxon>
        <taxon>Streptomycetaceae</taxon>
        <taxon>Streptomyces</taxon>
    </lineage>
</organism>
<comment type="caution">
    <text evidence="5">The sequence shown here is derived from an EMBL/GenBank/DDBJ whole genome shotgun (WGS) entry which is preliminary data.</text>
</comment>
<dbReference type="Gene3D" id="3.30.300.30">
    <property type="match status" value="1"/>
</dbReference>
<dbReference type="InterPro" id="IPR023213">
    <property type="entry name" value="CAT-like_dom_sf"/>
</dbReference>
<keyword evidence="6" id="KW-1185">Reference proteome</keyword>
<dbReference type="RefSeq" id="WP_344482160.1">
    <property type="nucleotide sequence ID" value="NZ_BAAASB010000017.1"/>
</dbReference>
<dbReference type="InterPro" id="IPR057737">
    <property type="entry name" value="Condensation_MtbB-like"/>
</dbReference>
<feature type="domain" description="Carrier" evidence="4">
    <location>
        <begin position="2"/>
        <end position="78"/>
    </location>
</feature>
<feature type="region of interest" description="Disordered" evidence="3">
    <location>
        <begin position="725"/>
        <end position="745"/>
    </location>
</feature>
<evidence type="ECO:0000256" key="3">
    <source>
        <dbReference type="SAM" id="MobiDB-lite"/>
    </source>
</evidence>
<evidence type="ECO:0000259" key="4">
    <source>
        <dbReference type="PROSITE" id="PS50075"/>
    </source>
</evidence>
<dbReference type="PANTHER" id="PTHR45527">
    <property type="entry name" value="NONRIBOSOMAL PEPTIDE SYNTHETASE"/>
    <property type="match status" value="1"/>
</dbReference>
<evidence type="ECO:0000256" key="1">
    <source>
        <dbReference type="ARBA" id="ARBA00001957"/>
    </source>
</evidence>
<dbReference type="InterPro" id="IPR009081">
    <property type="entry name" value="PP-bd_ACP"/>
</dbReference>
<proteinExistence type="predicted"/>
<dbReference type="SUPFAM" id="SSF56801">
    <property type="entry name" value="Acetyl-CoA synthetase-like"/>
    <property type="match status" value="1"/>
</dbReference>
<evidence type="ECO:0000313" key="6">
    <source>
        <dbReference type="Proteomes" id="UP001596160"/>
    </source>
</evidence>
<dbReference type="Gene3D" id="1.10.1200.10">
    <property type="entry name" value="ACP-like"/>
    <property type="match status" value="1"/>
</dbReference>
<dbReference type="Pfam" id="PF00668">
    <property type="entry name" value="Condensation"/>
    <property type="match status" value="1"/>
</dbReference>
<dbReference type="SUPFAM" id="SSF47336">
    <property type="entry name" value="ACP-like"/>
    <property type="match status" value="1"/>
</dbReference>
<dbReference type="PROSITE" id="PS50075">
    <property type="entry name" value="CARRIER"/>
    <property type="match status" value="1"/>
</dbReference>
<evidence type="ECO:0000256" key="2">
    <source>
        <dbReference type="ARBA" id="ARBA00022598"/>
    </source>
</evidence>
<keyword evidence="2" id="KW-0436">Ligase</keyword>
<dbReference type="CDD" id="cd19535">
    <property type="entry name" value="Cyc_NRPS"/>
    <property type="match status" value="1"/>
</dbReference>
<comment type="cofactor">
    <cofactor evidence="1">
        <name>pantetheine 4'-phosphate</name>
        <dbReference type="ChEBI" id="CHEBI:47942"/>
    </cofactor>
</comment>
<name>A0ABW0ALV7_9ACTN</name>
<protein>
    <submittedName>
        <fullName evidence="5">Condensation domain-containing protein</fullName>
    </submittedName>
</protein>
<dbReference type="Gene3D" id="3.30.559.30">
    <property type="entry name" value="Nonribosomal peptide synthetase, condensation domain"/>
    <property type="match status" value="1"/>
</dbReference>
<dbReference type="InterPro" id="IPR001242">
    <property type="entry name" value="Condensation_dom"/>
</dbReference>
<dbReference type="InterPro" id="IPR045851">
    <property type="entry name" value="AMP-bd_C_sf"/>
</dbReference>
<dbReference type="Proteomes" id="UP001596160">
    <property type="component" value="Unassembled WGS sequence"/>
</dbReference>
<dbReference type="InterPro" id="IPR036736">
    <property type="entry name" value="ACP-like_sf"/>
</dbReference>
<accession>A0ABW0ALV7</accession>
<sequence>MTALYATVDELRETVAVLLEEEPAELADEANLFEAGLDSILLMRLVTRWRKAGADVDFAGLAGRPTVGDWYGLLEEGAAGPVPPAPLLAPPAGEHFPLGPMQHASWAGRSTDHCLGGVAAHLYAEFDGSGLEAAPLQKALDALVVRHETLRSRVTPDGRQTVLPAAPALLTVHDLREVPQARVDARLTAIRDALSHQLLDIESGQTFSAALSLLPDGRTRFHLDVDMVAADAVSYRILLADLTTLYTAPDGTGLPETGFTYRQYLAGREAGRGAARARAAAHWRERVPELPGAPELPLTLPRRGRRPRPQVARRHFGLPAERAAGLAAEARKRGLTPAMAVASAFAEVVGHWSATQRFLLNVPLFDRLPLHPGVEHIAGDFSSSVMLEIDLGERLPFTERVRRTQERMHADASHAARDGGDVLRDLTHRDGRQTLAPVVFTSALNLGDLFAPEVRARFGEPVWIVSQSPQVLLDAQLTELDGGLLVDWDTREEAFPPGVLDSMFDAFEELVHRIAAGGAVWDRPVEIPRPGKRLHDGRAVRVVDAHDRDRPDHVPGALLVPDGSGWTPTGERARALPDGTVELLGGPGEHLTSGGAPVGAREVEEALLGDDRVTGAFAVVLDGESGPAFGAVVAATVPAADILRELRLRVPGRLVPRRLTAVPALPVTEAGTPDPAAVRALLARPAEPAAAESGPLTGPARAVALVRADVLGLEAVGDSVLAAELTTDETTETGTGARSGTGERR</sequence>
<dbReference type="SUPFAM" id="SSF52777">
    <property type="entry name" value="CoA-dependent acyltransferases"/>
    <property type="match status" value="2"/>
</dbReference>
<dbReference type="PANTHER" id="PTHR45527:SF10">
    <property type="entry name" value="PYOCHELIN SYNTHASE PCHF"/>
    <property type="match status" value="1"/>
</dbReference>
<dbReference type="Pfam" id="PF00550">
    <property type="entry name" value="PP-binding"/>
    <property type="match status" value="1"/>
</dbReference>
<dbReference type="Gene3D" id="3.30.559.10">
    <property type="entry name" value="Chloramphenicol acetyltransferase-like domain"/>
    <property type="match status" value="1"/>
</dbReference>
<evidence type="ECO:0000313" key="5">
    <source>
        <dbReference type="EMBL" id="MFC5154780.1"/>
    </source>
</evidence>
<gene>
    <name evidence="5" type="ORF">ACFPRH_23870</name>
</gene>
<dbReference type="EMBL" id="JBHSKP010000017">
    <property type="protein sequence ID" value="MFC5154780.1"/>
    <property type="molecule type" value="Genomic_DNA"/>
</dbReference>
<reference evidence="6" key="1">
    <citation type="journal article" date="2019" name="Int. J. Syst. Evol. Microbiol.">
        <title>The Global Catalogue of Microorganisms (GCM) 10K type strain sequencing project: providing services to taxonomists for standard genome sequencing and annotation.</title>
        <authorList>
            <consortium name="The Broad Institute Genomics Platform"/>
            <consortium name="The Broad Institute Genome Sequencing Center for Infectious Disease"/>
            <person name="Wu L."/>
            <person name="Ma J."/>
        </authorList>
    </citation>
    <scope>NUCLEOTIDE SEQUENCE [LARGE SCALE GENOMIC DNA]</scope>
    <source>
        <strain evidence="6">PCU 266</strain>
    </source>
</reference>